<dbReference type="SUPFAM" id="SSF69304">
    <property type="entry name" value="Tricorn protease N-terminal domain"/>
    <property type="match status" value="1"/>
</dbReference>
<dbReference type="PANTHER" id="PTHR36842:SF1">
    <property type="entry name" value="PROTEIN TOLB"/>
    <property type="match status" value="1"/>
</dbReference>
<dbReference type="Gene3D" id="2.120.10.30">
    <property type="entry name" value="TolB, C-terminal domain"/>
    <property type="match status" value="1"/>
</dbReference>
<reference evidence="2 3" key="1">
    <citation type="submission" date="2018-10" db="EMBL/GenBank/DDBJ databases">
        <title>Sequencing the genomes of 1000 actinobacteria strains.</title>
        <authorList>
            <person name="Klenk H.-P."/>
        </authorList>
    </citation>
    <scope>NUCLEOTIDE SEQUENCE [LARGE SCALE GENOMIC DNA]</scope>
    <source>
        <strain evidence="2 3">DSM 44267</strain>
    </source>
</reference>
<dbReference type="Pfam" id="PF07676">
    <property type="entry name" value="PD40"/>
    <property type="match status" value="2"/>
</dbReference>
<evidence type="ECO:0000313" key="3">
    <source>
        <dbReference type="Proteomes" id="UP000278440"/>
    </source>
</evidence>
<dbReference type="EMBL" id="RBXT01000001">
    <property type="protein sequence ID" value="RKT79922.1"/>
    <property type="molecule type" value="Genomic_DNA"/>
</dbReference>
<organism evidence="2 3">
    <name type="scientific">Terracoccus luteus</name>
    <dbReference type="NCBI Taxonomy" id="53356"/>
    <lineage>
        <taxon>Bacteria</taxon>
        <taxon>Bacillati</taxon>
        <taxon>Actinomycetota</taxon>
        <taxon>Actinomycetes</taxon>
        <taxon>Micrococcales</taxon>
        <taxon>Intrasporangiaceae</taxon>
        <taxon>Terracoccus</taxon>
    </lineage>
</organism>
<comment type="similarity">
    <text evidence="1">Belongs to the TolB family.</text>
</comment>
<protein>
    <submittedName>
        <fullName evidence="2">WD40 repeat protein</fullName>
    </submittedName>
</protein>
<dbReference type="InterPro" id="IPR011659">
    <property type="entry name" value="WD40"/>
</dbReference>
<proteinExistence type="inferred from homology"/>
<dbReference type="InterPro" id="IPR011042">
    <property type="entry name" value="6-blade_b-propeller_TolB-like"/>
</dbReference>
<accession>A0A495Y145</accession>
<keyword evidence="3" id="KW-1185">Reference proteome</keyword>
<dbReference type="PANTHER" id="PTHR36842">
    <property type="entry name" value="PROTEIN TOLB HOMOLOG"/>
    <property type="match status" value="1"/>
</dbReference>
<gene>
    <name evidence="2" type="ORF">DFJ68_3400</name>
</gene>
<dbReference type="AlphaFoldDB" id="A0A495Y145"/>
<evidence type="ECO:0000313" key="2">
    <source>
        <dbReference type="EMBL" id="RKT79922.1"/>
    </source>
</evidence>
<name>A0A495Y145_9MICO</name>
<evidence type="ECO:0000256" key="1">
    <source>
        <dbReference type="ARBA" id="ARBA00009820"/>
    </source>
</evidence>
<dbReference type="Proteomes" id="UP000278440">
    <property type="component" value="Unassembled WGS sequence"/>
</dbReference>
<comment type="caution">
    <text evidence="2">The sequence shown here is derived from an EMBL/GenBank/DDBJ whole genome shotgun (WGS) entry which is preliminary data.</text>
</comment>
<sequence length="282" mass="31126">MHERASTLNNGALLISAEDGVYTIYPDGSRKTLVSTWLRGGQFSPDGKLIAWSGTVDGNTDVYITDDRGGSLRRVTKAATYEATPTWSPDGKKLAFESCRPPGTCDVYTLNSTVPYGKAKRITDSRVIPNGCDSFRYHNPKWSPRGNEIVVGGYCGIDNWYGDFIAIGITPQGVPTREYGLAYSWDWNGNGTALATDNASDNDQSGFSNIRWCLTSQTRCTEVTPDQTDDTELSAEGPVVSPTTNLIAYRKGFDSNIWFNKPDGTRARLFMNSAVALDWRRW</sequence>